<feature type="transmembrane region" description="Helical" evidence="11">
    <location>
        <begin position="47"/>
        <end position="65"/>
    </location>
</feature>
<comment type="pathway">
    <text evidence="11">Cell wall biogenesis; peptidoglycan biosynthesis.</text>
</comment>
<keyword evidence="2 11" id="KW-1003">Cell membrane</keyword>
<dbReference type="GO" id="GO:0009252">
    <property type="term" value="P:peptidoglycan biosynthetic process"/>
    <property type="evidence" value="ECO:0007669"/>
    <property type="project" value="UniProtKB-UniRule"/>
</dbReference>
<accession>A0A6F8VFQ3</accession>
<evidence type="ECO:0000256" key="8">
    <source>
        <dbReference type="ARBA" id="ARBA00022989"/>
    </source>
</evidence>
<evidence type="ECO:0000256" key="6">
    <source>
        <dbReference type="ARBA" id="ARBA00022960"/>
    </source>
</evidence>
<evidence type="ECO:0000256" key="11">
    <source>
        <dbReference type="HAMAP-Rule" id="MF_02079"/>
    </source>
</evidence>
<feature type="transmembrane region" description="Helical" evidence="11">
    <location>
        <begin position="134"/>
        <end position="151"/>
    </location>
</feature>
<keyword evidence="5 11" id="KW-0812">Transmembrane</keyword>
<dbReference type="GO" id="GO:0008360">
    <property type="term" value="P:regulation of cell shape"/>
    <property type="evidence" value="ECO:0007669"/>
    <property type="project" value="UniProtKB-KW"/>
</dbReference>
<evidence type="ECO:0000313" key="13">
    <source>
        <dbReference type="Proteomes" id="UP000502260"/>
    </source>
</evidence>
<evidence type="ECO:0000256" key="7">
    <source>
        <dbReference type="ARBA" id="ARBA00022984"/>
    </source>
</evidence>
<proteinExistence type="inferred from homology"/>
<keyword evidence="11" id="KW-0997">Cell inner membrane</keyword>
<feature type="transmembrane region" description="Helical" evidence="11">
    <location>
        <begin position="301"/>
        <end position="328"/>
    </location>
</feature>
<feature type="transmembrane region" description="Helical" evidence="11">
    <location>
        <begin position="71"/>
        <end position="90"/>
    </location>
</feature>
<dbReference type="Pfam" id="PF01098">
    <property type="entry name" value="FTSW_RODA_SPOVE"/>
    <property type="match status" value="1"/>
</dbReference>
<dbReference type="GO" id="GO:0015648">
    <property type="term" value="F:lipid-linked peptidoglycan transporter activity"/>
    <property type="evidence" value="ECO:0007669"/>
    <property type="project" value="TreeGrafter"/>
</dbReference>
<dbReference type="EC" id="2.4.99.28" evidence="11"/>
<organism evidence="12 13">
    <name type="scientific">Sulfurimicrobium lacus</name>
    <dbReference type="NCBI Taxonomy" id="2715678"/>
    <lineage>
        <taxon>Bacteria</taxon>
        <taxon>Pseudomonadati</taxon>
        <taxon>Pseudomonadota</taxon>
        <taxon>Betaproteobacteria</taxon>
        <taxon>Nitrosomonadales</taxon>
        <taxon>Sulfuricellaceae</taxon>
        <taxon>Sulfurimicrobium</taxon>
    </lineage>
</organism>
<feature type="transmembrane region" description="Helical" evidence="11">
    <location>
        <begin position="180"/>
        <end position="199"/>
    </location>
</feature>
<gene>
    <name evidence="11 12" type="primary">mrdB</name>
    <name evidence="11" type="synonym">rodA</name>
    <name evidence="12" type="ORF">SKTS_35390</name>
</gene>
<dbReference type="NCBIfam" id="TIGR02210">
    <property type="entry name" value="rodA_shape"/>
    <property type="match status" value="1"/>
</dbReference>
<dbReference type="InterPro" id="IPR001182">
    <property type="entry name" value="FtsW/RodA"/>
</dbReference>
<dbReference type="GO" id="GO:0071555">
    <property type="term" value="P:cell wall organization"/>
    <property type="evidence" value="ECO:0007669"/>
    <property type="project" value="UniProtKB-KW"/>
</dbReference>
<dbReference type="GO" id="GO:0005886">
    <property type="term" value="C:plasma membrane"/>
    <property type="evidence" value="ECO:0007669"/>
    <property type="project" value="UniProtKB-SubCell"/>
</dbReference>
<evidence type="ECO:0000256" key="4">
    <source>
        <dbReference type="ARBA" id="ARBA00022679"/>
    </source>
</evidence>
<keyword evidence="8 11" id="KW-1133">Transmembrane helix</keyword>
<dbReference type="HAMAP" id="MF_02079">
    <property type="entry name" value="PGT_RodA"/>
    <property type="match status" value="1"/>
</dbReference>
<comment type="function">
    <text evidence="11">Peptidoglycan polymerase that is essential for cell wall elongation.</text>
</comment>
<feature type="transmembrane region" description="Helical" evidence="11">
    <location>
        <begin position="334"/>
        <end position="355"/>
    </location>
</feature>
<evidence type="ECO:0000256" key="10">
    <source>
        <dbReference type="ARBA" id="ARBA00023316"/>
    </source>
</evidence>
<feature type="transmembrane region" description="Helical" evidence="11">
    <location>
        <begin position="268"/>
        <end position="289"/>
    </location>
</feature>
<dbReference type="PANTHER" id="PTHR30474:SF1">
    <property type="entry name" value="PEPTIDOGLYCAN GLYCOSYLTRANSFERASE MRDB"/>
    <property type="match status" value="1"/>
</dbReference>
<dbReference type="InterPro" id="IPR018365">
    <property type="entry name" value="Cell_cycle_FtsW-rel_CS"/>
</dbReference>
<comment type="similarity">
    <text evidence="11">Belongs to the SEDS family. MrdB/RodA subfamily.</text>
</comment>
<dbReference type="EMBL" id="AP022853">
    <property type="protein sequence ID" value="BCB28653.1"/>
    <property type="molecule type" value="Genomic_DNA"/>
</dbReference>
<protein>
    <recommendedName>
        <fullName evidence="11">Peptidoglycan glycosyltransferase MrdB</fullName>
        <shortName evidence="11">PGT</shortName>
        <ecNumber evidence="11">2.4.99.28</ecNumber>
    </recommendedName>
    <alternativeName>
        <fullName evidence="11">Cell elongation protein RodA</fullName>
    </alternativeName>
    <alternativeName>
        <fullName evidence="11">Cell wall polymerase</fullName>
    </alternativeName>
    <alternativeName>
        <fullName evidence="11">Peptidoglycan polymerase</fullName>
        <shortName evidence="11">PG polymerase</shortName>
    </alternativeName>
</protein>
<dbReference type="Proteomes" id="UP000502260">
    <property type="component" value="Chromosome"/>
</dbReference>
<comment type="catalytic activity">
    <reaction evidence="11">
        <text>[GlcNAc-(1-&gt;4)-Mur2Ac(oyl-L-Ala-gamma-D-Glu-L-Lys-D-Ala-D-Ala)](n)-di-trans,octa-cis-undecaprenyl diphosphate + beta-D-GlcNAc-(1-&gt;4)-Mur2Ac(oyl-L-Ala-gamma-D-Glu-L-Lys-D-Ala-D-Ala)-di-trans,octa-cis-undecaprenyl diphosphate = [GlcNAc-(1-&gt;4)-Mur2Ac(oyl-L-Ala-gamma-D-Glu-L-Lys-D-Ala-D-Ala)](n+1)-di-trans,octa-cis-undecaprenyl diphosphate + di-trans,octa-cis-undecaprenyl diphosphate + H(+)</text>
        <dbReference type="Rhea" id="RHEA:23708"/>
        <dbReference type="Rhea" id="RHEA-COMP:9602"/>
        <dbReference type="Rhea" id="RHEA-COMP:9603"/>
        <dbReference type="ChEBI" id="CHEBI:15378"/>
        <dbReference type="ChEBI" id="CHEBI:58405"/>
        <dbReference type="ChEBI" id="CHEBI:60033"/>
        <dbReference type="ChEBI" id="CHEBI:78435"/>
        <dbReference type="EC" id="2.4.99.28"/>
    </reaction>
</comment>
<dbReference type="GO" id="GO:0051301">
    <property type="term" value="P:cell division"/>
    <property type="evidence" value="ECO:0007669"/>
    <property type="project" value="InterPro"/>
</dbReference>
<dbReference type="PANTHER" id="PTHR30474">
    <property type="entry name" value="CELL CYCLE PROTEIN"/>
    <property type="match status" value="1"/>
</dbReference>
<keyword evidence="7 11" id="KW-0573">Peptidoglycan synthesis</keyword>
<feature type="transmembrane region" description="Helical" evidence="11">
    <location>
        <begin position="157"/>
        <end position="173"/>
    </location>
</feature>
<evidence type="ECO:0000256" key="5">
    <source>
        <dbReference type="ARBA" id="ARBA00022692"/>
    </source>
</evidence>
<keyword evidence="6 11" id="KW-0133">Cell shape</keyword>
<keyword evidence="9 11" id="KW-0472">Membrane</keyword>
<keyword evidence="10 11" id="KW-0961">Cell wall biogenesis/degradation</keyword>
<comment type="subcellular location">
    <subcellularLocation>
        <location evidence="11">Cell inner membrane</location>
        <topology evidence="11">Multi-pass membrane protein</topology>
    </subcellularLocation>
    <subcellularLocation>
        <location evidence="1">Membrane</location>
        <topology evidence="1">Multi-pass membrane protein</topology>
    </subcellularLocation>
</comment>
<dbReference type="InterPro" id="IPR011923">
    <property type="entry name" value="RodA/MrdB"/>
</dbReference>
<dbReference type="KEGG" id="slac:SKTS_35390"/>
<evidence type="ECO:0000256" key="9">
    <source>
        <dbReference type="ARBA" id="ARBA00023136"/>
    </source>
</evidence>
<feature type="transmembrane region" description="Helical" evidence="11">
    <location>
        <begin position="15"/>
        <end position="35"/>
    </location>
</feature>
<dbReference type="RefSeq" id="WP_173068402.1">
    <property type="nucleotide sequence ID" value="NZ_AP022853.1"/>
</dbReference>
<keyword evidence="4 11" id="KW-0808">Transferase</keyword>
<keyword evidence="13" id="KW-1185">Reference proteome</keyword>
<reference evidence="13" key="1">
    <citation type="submission" date="2020-03" db="EMBL/GenBank/DDBJ databases">
        <title>Complete genome sequence of sulfur-oxidizing bacterium skT11.</title>
        <authorList>
            <person name="Kanda M."/>
            <person name="Kojima H."/>
            <person name="Fukui M."/>
        </authorList>
    </citation>
    <scope>NUCLEOTIDE SEQUENCE [LARGE SCALE GENOMIC DNA]</scope>
    <source>
        <strain evidence="13">skT11</strain>
    </source>
</reference>
<dbReference type="GO" id="GO:0032153">
    <property type="term" value="C:cell division site"/>
    <property type="evidence" value="ECO:0007669"/>
    <property type="project" value="TreeGrafter"/>
</dbReference>
<evidence type="ECO:0000256" key="1">
    <source>
        <dbReference type="ARBA" id="ARBA00004141"/>
    </source>
</evidence>
<dbReference type="GO" id="GO:0008955">
    <property type="term" value="F:peptidoglycan glycosyltransferase activity"/>
    <property type="evidence" value="ECO:0007669"/>
    <property type="project" value="UniProtKB-UniRule"/>
</dbReference>
<keyword evidence="3 11" id="KW-0328">Glycosyltransferase</keyword>
<dbReference type="UniPathway" id="UPA00219"/>
<dbReference type="PROSITE" id="PS00428">
    <property type="entry name" value="FTSW_RODA_SPOVE"/>
    <property type="match status" value="1"/>
</dbReference>
<evidence type="ECO:0000256" key="2">
    <source>
        <dbReference type="ARBA" id="ARBA00022475"/>
    </source>
</evidence>
<name>A0A6F8VFQ3_9PROT</name>
<sequence>MIRRLFIRLVTHLDGYLLLALAMIMLLGLVVLYSAAGEDFHFVTRQLVNLSVALGVMWLVANIPPQHLARLGPPVYVIGLLLLLGVAMFGEISHGARRWLYIGVTRIQPSEIMKIAVPLMLAWYFDRRAATLRFKDFVIAAALLLIPVVLIAKQPDLGTALIVSAAGFYVLFLGGLSWRVLIGLAVAGAASLPLLWSMLHDYQRQRVLTLLDPSQDPLGAGYHTLQSTIAMGSGGIFGKGWLHGTQAHLEFIPERHTDFILAVLGEEFGLFGGLVLLVLYLLVIGRGLAIAANAPTLFGRLFAGSIVLTFFTYAFVNVGMVSGILPVVGVPLPLVSYGGTSAVTLLFGMGALMSIQTHRKLVKT</sequence>
<evidence type="ECO:0000313" key="12">
    <source>
        <dbReference type="EMBL" id="BCB28653.1"/>
    </source>
</evidence>
<dbReference type="AlphaFoldDB" id="A0A6F8VFQ3"/>
<evidence type="ECO:0000256" key="3">
    <source>
        <dbReference type="ARBA" id="ARBA00022676"/>
    </source>
</evidence>